<evidence type="ECO:0000313" key="2">
    <source>
        <dbReference type="Proteomes" id="UP000708208"/>
    </source>
</evidence>
<keyword evidence="2" id="KW-1185">Reference proteome</keyword>
<gene>
    <name evidence="1" type="ORF">AFUS01_LOCUS40254</name>
</gene>
<proteinExistence type="predicted"/>
<accession>A0A8J2LCN9</accession>
<comment type="caution">
    <text evidence="1">The sequence shown here is derived from an EMBL/GenBank/DDBJ whole genome shotgun (WGS) entry which is preliminary data.</text>
</comment>
<organism evidence="1 2">
    <name type="scientific">Allacma fusca</name>
    <dbReference type="NCBI Taxonomy" id="39272"/>
    <lineage>
        <taxon>Eukaryota</taxon>
        <taxon>Metazoa</taxon>
        <taxon>Ecdysozoa</taxon>
        <taxon>Arthropoda</taxon>
        <taxon>Hexapoda</taxon>
        <taxon>Collembola</taxon>
        <taxon>Symphypleona</taxon>
        <taxon>Sminthuridae</taxon>
        <taxon>Allacma</taxon>
    </lineage>
</organism>
<sequence>DRGLIIECGTDTK</sequence>
<name>A0A8J2LCN9_9HEXA</name>
<dbReference type="EMBL" id="CAJVCH010555922">
    <property type="protein sequence ID" value="CAG7830454.1"/>
    <property type="molecule type" value="Genomic_DNA"/>
</dbReference>
<feature type="non-terminal residue" evidence="1">
    <location>
        <position position="1"/>
    </location>
</feature>
<evidence type="ECO:0000313" key="1">
    <source>
        <dbReference type="EMBL" id="CAG7830454.1"/>
    </source>
</evidence>
<dbReference type="Proteomes" id="UP000708208">
    <property type="component" value="Unassembled WGS sequence"/>
</dbReference>
<protein>
    <submittedName>
        <fullName evidence="1">Uncharacterized protein</fullName>
    </submittedName>
</protein>
<reference evidence="1" key="1">
    <citation type="submission" date="2021-06" db="EMBL/GenBank/DDBJ databases">
        <authorList>
            <person name="Hodson N. C."/>
            <person name="Mongue J. A."/>
            <person name="Jaron S. K."/>
        </authorList>
    </citation>
    <scope>NUCLEOTIDE SEQUENCE</scope>
</reference>